<accession>A0A699J645</accession>
<organism evidence="3">
    <name type="scientific">Tanacetum cinerariifolium</name>
    <name type="common">Dalmatian daisy</name>
    <name type="synonym">Chrysanthemum cinerariifolium</name>
    <dbReference type="NCBI Taxonomy" id="118510"/>
    <lineage>
        <taxon>Eukaryota</taxon>
        <taxon>Viridiplantae</taxon>
        <taxon>Streptophyta</taxon>
        <taxon>Embryophyta</taxon>
        <taxon>Tracheophyta</taxon>
        <taxon>Spermatophyta</taxon>
        <taxon>Magnoliopsida</taxon>
        <taxon>eudicotyledons</taxon>
        <taxon>Gunneridae</taxon>
        <taxon>Pentapetalae</taxon>
        <taxon>asterids</taxon>
        <taxon>campanulids</taxon>
        <taxon>Asterales</taxon>
        <taxon>Asteraceae</taxon>
        <taxon>Asteroideae</taxon>
        <taxon>Anthemideae</taxon>
        <taxon>Anthemidinae</taxon>
        <taxon>Tanacetum</taxon>
    </lineage>
</organism>
<feature type="transmembrane region" description="Helical" evidence="1">
    <location>
        <begin position="148"/>
        <end position="170"/>
    </location>
</feature>
<evidence type="ECO:0000313" key="3">
    <source>
        <dbReference type="EMBL" id="GFA12558.1"/>
    </source>
</evidence>
<evidence type="ECO:0000256" key="1">
    <source>
        <dbReference type="SAM" id="Phobius"/>
    </source>
</evidence>
<dbReference type="Pfam" id="PF00078">
    <property type="entry name" value="RVT_1"/>
    <property type="match status" value="1"/>
</dbReference>
<keyword evidence="1" id="KW-0472">Membrane</keyword>
<feature type="domain" description="Reverse transcriptase" evidence="2">
    <location>
        <begin position="8"/>
        <end position="90"/>
    </location>
</feature>
<dbReference type="AlphaFoldDB" id="A0A699J645"/>
<name>A0A699J645_TANCI</name>
<feature type="transmembrane region" description="Helical" evidence="1">
    <location>
        <begin position="252"/>
        <end position="275"/>
    </location>
</feature>
<proteinExistence type="predicted"/>
<keyword evidence="1" id="KW-0812">Transmembrane</keyword>
<dbReference type="EMBL" id="BKCJ010372764">
    <property type="protein sequence ID" value="GFA12558.1"/>
    <property type="molecule type" value="Genomic_DNA"/>
</dbReference>
<evidence type="ECO:0000259" key="2">
    <source>
        <dbReference type="Pfam" id="PF00078"/>
    </source>
</evidence>
<sequence>MLIFKVYFEKAFDSVSWRYLDYVLLSLGFGSKCRSWIRDCLQSSRASILINGSPSFEFSIKRGLQQGDPLSPFLFNLAMEGLHGAMSNAVNSGLIRDLDNIIQDWMCCGFHSLHIPRLPIGSNMNLTSSWNILVERFRKRLSSWKPNLLSIGGHLTLIKVVLGSLSIYYLSIFKAPGVILKYLERLCSRFFWAVLKMPRVQRGLNGLMFSLLEKGGLRLSTLPSFKSGIGGCSLPRTLIGLKLLRRCIVKRVAWIIKVVILMALGLGLLILPIFFIRKILFCLIHLISRWVAAPIFVSGKIYGLAIPLFIFDTTGFIDWNKTKTVLSLILLSTVNDTGTGLG</sequence>
<comment type="caution">
    <text evidence="3">The sequence shown here is derived from an EMBL/GenBank/DDBJ whole genome shotgun (WGS) entry which is preliminary data.</text>
</comment>
<keyword evidence="1" id="KW-1133">Transmembrane helix</keyword>
<protein>
    <recommendedName>
        <fullName evidence="2">Reverse transcriptase domain-containing protein</fullName>
    </recommendedName>
</protein>
<dbReference type="InterPro" id="IPR000477">
    <property type="entry name" value="RT_dom"/>
</dbReference>
<reference evidence="3" key="1">
    <citation type="journal article" date="2019" name="Sci. Rep.">
        <title>Draft genome of Tanacetum cinerariifolium, the natural source of mosquito coil.</title>
        <authorList>
            <person name="Yamashiro T."/>
            <person name="Shiraishi A."/>
            <person name="Satake H."/>
            <person name="Nakayama K."/>
        </authorList>
    </citation>
    <scope>NUCLEOTIDE SEQUENCE</scope>
</reference>
<dbReference type="PANTHER" id="PTHR33116">
    <property type="entry name" value="REVERSE TRANSCRIPTASE ZINC-BINDING DOMAIN-CONTAINING PROTEIN-RELATED-RELATED"/>
    <property type="match status" value="1"/>
</dbReference>
<gene>
    <name evidence="3" type="ORF">Tci_584530</name>
</gene>
<feature type="transmembrane region" description="Helical" evidence="1">
    <location>
        <begin position="287"/>
        <end position="311"/>
    </location>
</feature>
<dbReference type="PANTHER" id="PTHR33116:SF79">
    <property type="entry name" value="REVERSE TRANSCRIPTASE DOMAIN, ZINC FINGER, CCHC-TYPE-RELATED"/>
    <property type="match status" value="1"/>
</dbReference>